<dbReference type="RefSeq" id="WP_144398929.1">
    <property type="nucleotide sequence ID" value="NZ_VJXW01000032.1"/>
</dbReference>
<name>A0A552UVN0_9FIRM</name>
<comment type="caution">
    <text evidence="1">The sequence shown here is derived from an EMBL/GenBank/DDBJ whole genome shotgun (WGS) entry which is preliminary data.</text>
</comment>
<gene>
    <name evidence="1" type="ORF">FL857_11625</name>
</gene>
<protein>
    <submittedName>
        <fullName evidence="1">Uncharacterized protein</fullName>
    </submittedName>
</protein>
<dbReference type="Proteomes" id="UP000319424">
    <property type="component" value="Unassembled WGS sequence"/>
</dbReference>
<dbReference type="AlphaFoldDB" id="A0A552UVN0"/>
<accession>A0A552UVN0</accession>
<organism evidence="1 2">
    <name type="scientific">Criibacterium bergeronii</name>
    <dbReference type="NCBI Taxonomy" id="1871336"/>
    <lineage>
        <taxon>Bacteria</taxon>
        <taxon>Bacillati</taxon>
        <taxon>Bacillota</taxon>
        <taxon>Clostridia</taxon>
        <taxon>Peptostreptococcales</taxon>
        <taxon>Filifactoraceae</taxon>
        <taxon>Criibacterium</taxon>
    </lineage>
</organism>
<evidence type="ECO:0000313" key="1">
    <source>
        <dbReference type="EMBL" id="TRW22255.1"/>
    </source>
</evidence>
<sequence length="78" mass="9451">MKKLTDLFANLRRLNLKSDEIQDSLYRISNWLSDEDHKETDEYVQNQLEFLFTLVKKAEEHNKIYLTVQEARDYGELR</sequence>
<proteinExistence type="predicted"/>
<evidence type="ECO:0000313" key="2">
    <source>
        <dbReference type="Proteomes" id="UP000319424"/>
    </source>
</evidence>
<reference evidence="1 2" key="1">
    <citation type="submission" date="2019-07" db="EMBL/GenBank/DDBJ databases">
        <title>Criibacterium bergeronii gen. nov., sp. nov. isolated from human clinical samples.</title>
        <authorList>
            <person name="Maheux A.F."/>
            <person name="Boudreau D.K."/>
            <person name="Berube E."/>
            <person name="Brodeur S."/>
            <person name="Bernard K.A."/>
            <person name="Abed J.Y."/>
            <person name="Ducrey E."/>
            <person name="Guay E.F."/>
            <person name="Raymond F."/>
            <person name="Corbeil J."/>
            <person name="Domingo M.-C."/>
            <person name="Roy P.H."/>
            <person name="Boissinot M."/>
            <person name="Tocheva E.I."/>
            <person name="Omar R.F."/>
        </authorList>
    </citation>
    <scope>NUCLEOTIDE SEQUENCE [LARGE SCALE GENOMIC DNA]</scope>
    <source>
        <strain evidence="1 2">CCRI-24246</strain>
    </source>
</reference>
<dbReference type="EMBL" id="VJXW01000032">
    <property type="protein sequence ID" value="TRW22255.1"/>
    <property type="molecule type" value="Genomic_DNA"/>
</dbReference>